<sequence length="280" mass="28957">MPPQLPTSRVRSTAAISSPIPAAKRPSSISTQPPAKKIMARPSSAPAPPAISPAAAAAKKIARPMTTTATPPPPPAISSPIAAAKRPSSISSQPPAKKIMARPSSAPAPPAISPAAAAAKKIARPMTTTTTSNLAPAAPSAAKPRPPFSNSKTATPKKPGAPYDARPRPPCSNSKKPARPASGLSEPPVAAVSVSVHPVRRLTCGTAVYVRTRYVKITARCCLVIWLPARVVSSSDAYQYTVKYAADLHTMFAGRVVRVPVGNVRPAPHRATAAAERSVW</sequence>
<dbReference type="OMA" id="KKIMARP"/>
<dbReference type="AlphaFoldDB" id="J3LUT1"/>
<feature type="compositionally biased region" description="Polar residues" evidence="1">
    <location>
        <begin position="1"/>
        <end position="11"/>
    </location>
</feature>
<dbReference type="Proteomes" id="UP000006038">
    <property type="component" value="Chromosome 3"/>
</dbReference>
<accession>J3LUT1</accession>
<dbReference type="Pfam" id="PF11321">
    <property type="entry name" value="DUF3123"/>
    <property type="match status" value="1"/>
</dbReference>
<evidence type="ECO:0000313" key="2">
    <source>
        <dbReference type="EnsemblPlants" id="OB03G48070.1"/>
    </source>
</evidence>
<reference evidence="2" key="1">
    <citation type="journal article" date="2013" name="Nat. Commun.">
        <title>Whole-genome sequencing of Oryza brachyantha reveals mechanisms underlying Oryza genome evolution.</title>
        <authorList>
            <person name="Chen J."/>
            <person name="Huang Q."/>
            <person name="Gao D."/>
            <person name="Wang J."/>
            <person name="Lang Y."/>
            <person name="Liu T."/>
            <person name="Li B."/>
            <person name="Bai Z."/>
            <person name="Luis Goicoechea J."/>
            <person name="Liang C."/>
            <person name="Chen C."/>
            <person name="Zhang W."/>
            <person name="Sun S."/>
            <person name="Liao Y."/>
            <person name="Zhang X."/>
            <person name="Yang L."/>
            <person name="Song C."/>
            <person name="Wang M."/>
            <person name="Shi J."/>
            <person name="Liu G."/>
            <person name="Liu J."/>
            <person name="Zhou H."/>
            <person name="Zhou W."/>
            <person name="Yu Q."/>
            <person name="An N."/>
            <person name="Chen Y."/>
            <person name="Cai Q."/>
            <person name="Wang B."/>
            <person name="Liu B."/>
            <person name="Min J."/>
            <person name="Huang Y."/>
            <person name="Wu H."/>
            <person name="Li Z."/>
            <person name="Zhang Y."/>
            <person name="Yin Y."/>
            <person name="Song W."/>
            <person name="Jiang J."/>
            <person name="Jackson S.A."/>
            <person name="Wing R.A."/>
            <person name="Wang J."/>
            <person name="Chen M."/>
        </authorList>
    </citation>
    <scope>NUCLEOTIDE SEQUENCE [LARGE SCALE GENOMIC DNA]</scope>
    <source>
        <strain evidence="2">cv. IRGC 101232</strain>
    </source>
</reference>
<dbReference type="Gramene" id="OB03G48070.1">
    <property type="protein sequence ID" value="OB03G48070.1"/>
    <property type="gene ID" value="OB03G48070"/>
</dbReference>
<feature type="compositionally biased region" description="Low complexity" evidence="1">
    <location>
        <begin position="12"/>
        <end position="30"/>
    </location>
</feature>
<evidence type="ECO:0000313" key="3">
    <source>
        <dbReference type="Proteomes" id="UP000006038"/>
    </source>
</evidence>
<dbReference type="STRING" id="4533.J3LUT1"/>
<protein>
    <submittedName>
        <fullName evidence="2">Uncharacterized protein</fullName>
    </submittedName>
</protein>
<evidence type="ECO:0000256" key="1">
    <source>
        <dbReference type="SAM" id="MobiDB-lite"/>
    </source>
</evidence>
<dbReference type="PRINTS" id="PR01217">
    <property type="entry name" value="PRICHEXTENSN"/>
</dbReference>
<feature type="compositionally biased region" description="Low complexity" evidence="1">
    <location>
        <begin position="52"/>
        <end position="69"/>
    </location>
</feature>
<feature type="compositionally biased region" description="Low complexity" evidence="1">
    <location>
        <begin position="113"/>
        <end position="143"/>
    </location>
</feature>
<dbReference type="EnsemblPlants" id="OB03G48070.1">
    <property type="protein sequence ID" value="OB03G48070.1"/>
    <property type="gene ID" value="OB03G48070"/>
</dbReference>
<organism evidence="2">
    <name type="scientific">Oryza brachyantha</name>
    <name type="common">malo sina</name>
    <dbReference type="NCBI Taxonomy" id="4533"/>
    <lineage>
        <taxon>Eukaryota</taxon>
        <taxon>Viridiplantae</taxon>
        <taxon>Streptophyta</taxon>
        <taxon>Embryophyta</taxon>
        <taxon>Tracheophyta</taxon>
        <taxon>Spermatophyta</taxon>
        <taxon>Magnoliopsida</taxon>
        <taxon>Liliopsida</taxon>
        <taxon>Poales</taxon>
        <taxon>Poaceae</taxon>
        <taxon>BOP clade</taxon>
        <taxon>Oryzoideae</taxon>
        <taxon>Oryzeae</taxon>
        <taxon>Oryzinae</taxon>
        <taxon>Oryza</taxon>
    </lineage>
</organism>
<proteinExistence type="predicted"/>
<reference evidence="2" key="2">
    <citation type="submission" date="2013-04" db="UniProtKB">
        <authorList>
            <consortium name="EnsemblPlants"/>
        </authorList>
    </citation>
    <scope>IDENTIFICATION</scope>
</reference>
<dbReference type="InterPro" id="IPR021470">
    <property type="entry name" value="DUF3123"/>
</dbReference>
<name>J3LUT1_ORYBR</name>
<feature type="region of interest" description="Disordered" evidence="1">
    <location>
        <begin position="1"/>
        <end position="187"/>
    </location>
</feature>
<feature type="compositionally biased region" description="Low complexity" evidence="1">
    <location>
        <begin position="78"/>
        <end position="92"/>
    </location>
</feature>
<keyword evidence="3" id="KW-1185">Reference proteome</keyword>
<dbReference type="eggNOG" id="ENOG502R74M">
    <property type="taxonomic scope" value="Eukaryota"/>
</dbReference>
<dbReference type="HOGENOM" id="CLU_086801_0_0_1"/>